<keyword evidence="3 6" id="KW-0285">Flavoprotein</keyword>
<comment type="cofactor">
    <cofactor evidence="1 6">
        <name>FAD</name>
        <dbReference type="ChEBI" id="CHEBI:57692"/>
    </cofactor>
</comment>
<dbReference type="Pfam" id="PF02771">
    <property type="entry name" value="Acyl-CoA_dh_N"/>
    <property type="match status" value="1"/>
</dbReference>
<evidence type="ECO:0000256" key="5">
    <source>
        <dbReference type="ARBA" id="ARBA00023002"/>
    </source>
</evidence>
<feature type="domain" description="Acyl-CoA dehydrogenase/oxidase N-terminal" evidence="9">
    <location>
        <begin position="77"/>
        <end position="159"/>
    </location>
</feature>
<dbReference type="InterPro" id="IPR037069">
    <property type="entry name" value="AcylCoA_DH/ox_N_sf"/>
</dbReference>
<dbReference type="InterPro" id="IPR036250">
    <property type="entry name" value="AcylCo_DH-like_C"/>
</dbReference>
<organism evidence="11 12">
    <name type="scientific">Shewanella electrica</name>
    <dbReference type="NCBI Taxonomy" id="515560"/>
    <lineage>
        <taxon>Bacteria</taxon>
        <taxon>Pseudomonadati</taxon>
        <taxon>Pseudomonadota</taxon>
        <taxon>Gammaproteobacteria</taxon>
        <taxon>Alteromonadales</taxon>
        <taxon>Shewanellaceae</taxon>
        <taxon>Shewanella</taxon>
    </lineage>
</organism>
<dbReference type="Proteomes" id="UP001201549">
    <property type="component" value="Unassembled WGS sequence"/>
</dbReference>
<evidence type="ECO:0000256" key="6">
    <source>
        <dbReference type="RuleBase" id="RU362125"/>
    </source>
</evidence>
<evidence type="ECO:0000259" key="7">
    <source>
        <dbReference type="Pfam" id="PF00441"/>
    </source>
</evidence>
<dbReference type="Gene3D" id="1.10.540.10">
    <property type="entry name" value="Acyl-CoA dehydrogenase/oxidase, N-terminal domain"/>
    <property type="match status" value="1"/>
</dbReference>
<dbReference type="Pfam" id="PF12806">
    <property type="entry name" value="Acyl-CoA_dh_C"/>
    <property type="match status" value="1"/>
</dbReference>
<dbReference type="SUPFAM" id="SSF47203">
    <property type="entry name" value="Acyl-CoA dehydrogenase C-terminal domain-like"/>
    <property type="match status" value="1"/>
</dbReference>
<dbReference type="EMBL" id="JAKOGG010000006">
    <property type="protein sequence ID" value="MCS4556987.1"/>
    <property type="molecule type" value="Genomic_DNA"/>
</dbReference>
<keyword evidence="5 6" id="KW-0560">Oxidoreductase</keyword>
<evidence type="ECO:0000313" key="11">
    <source>
        <dbReference type="EMBL" id="MCS4556987.1"/>
    </source>
</evidence>
<comment type="similarity">
    <text evidence="2 6">Belongs to the acyl-CoA dehydrogenase family.</text>
</comment>
<evidence type="ECO:0000313" key="12">
    <source>
        <dbReference type="Proteomes" id="UP001201549"/>
    </source>
</evidence>
<gene>
    <name evidence="11" type="ORF">L9G74_11080</name>
</gene>
<name>A0ABT2FKY8_9GAMM</name>
<keyword evidence="4 6" id="KW-0274">FAD</keyword>
<dbReference type="InterPro" id="IPR009100">
    <property type="entry name" value="AcylCoA_DH/oxidase_NM_dom_sf"/>
</dbReference>
<evidence type="ECO:0000256" key="1">
    <source>
        <dbReference type="ARBA" id="ARBA00001974"/>
    </source>
</evidence>
<accession>A0ABT2FKY8</accession>
<feature type="domain" description="Acetyl-CoA dehydrogenase-like C-terminal" evidence="10">
    <location>
        <begin position="477"/>
        <end position="581"/>
    </location>
</feature>
<sequence length="586" mass="63305">MSSYHAPTDEMMFLLQQVFDAPSVWQTLPALADNIDIDTAAAILEEAAKINGELVAPLNRTGDEQGVRFTGGQVFTPDGYRDAYRQYAEGGWVGLCGEPEFGGMGMPKMLGVLVDELGYSANNAFNLYGSLTAGAALCIHAHGDDELKQRFLPGLYSGEWAGAMDMTEPQAGSDLRYISTKAEPQADGSYSISGSKIFITGGDHDLTANIIHLVLAKIAGSDGISLFVVPKIKVDAAGNCTEANGVSAGAIEHKMGLKASATCVMNYDNAEGFLVGRANRGLVCMFTMMNYERLSIGIQGLGSAQAAYRMAADYAKERLQGSDSSNAQQQAPIIVHGDVRRMLLNCRCLTDAGRALAVFTGLQLDLAKYSQDEAQKAYATKLAALLTPVTKAFLTDRGLECAISAQQVFGGHGYIRETGIEQWVRDTRIAQIYEGTNGIQAIDFLGRKLVADRLVTITELFNQLSLQLAQSSDVPSHLIAQQQTMQDDFLAAMHEVMAAKDDDSNLINAVAVDALDAFGYLMCGYFWLLMQQTAKQQQSTLPEAWVTGKSQLAEYYFARLAPRFAMHLVSVRAGSTATMQVDIAAF</sequence>
<protein>
    <submittedName>
        <fullName evidence="11">Acyl-CoA dehydrogenase</fullName>
    </submittedName>
</protein>
<evidence type="ECO:0000259" key="10">
    <source>
        <dbReference type="Pfam" id="PF12806"/>
    </source>
</evidence>
<feature type="domain" description="Acyl-CoA oxidase/dehydrogenase middle" evidence="8">
    <location>
        <begin position="163"/>
        <end position="269"/>
    </location>
</feature>
<proteinExistence type="inferred from homology"/>
<evidence type="ECO:0000259" key="8">
    <source>
        <dbReference type="Pfam" id="PF02770"/>
    </source>
</evidence>
<dbReference type="Gene3D" id="1.20.140.10">
    <property type="entry name" value="Butyryl-CoA Dehydrogenase, subunit A, domain 3"/>
    <property type="match status" value="1"/>
</dbReference>
<evidence type="ECO:0000256" key="2">
    <source>
        <dbReference type="ARBA" id="ARBA00009347"/>
    </source>
</evidence>
<dbReference type="InterPro" id="IPR006091">
    <property type="entry name" value="Acyl-CoA_Oxase/DH_mid-dom"/>
</dbReference>
<dbReference type="InterPro" id="IPR025878">
    <property type="entry name" value="Acyl-CoA_dh-like_C_dom"/>
</dbReference>
<dbReference type="Gene3D" id="2.40.110.10">
    <property type="entry name" value="Butyryl-CoA Dehydrogenase, subunit A, domain 2"/>
    <property type="match status" value="1"/>
</dbReference>
<dbReference type="Pfam" id="PF00441">
    <property type="entry name" value="Acyl-CoA_dh_1"/>
    <property type="match status" value="1"/>
</dbReference>
<reference evidence="12" key="2">
    <citation type="submission" date="2023-07" db="EMBL/GenBank/DDBJ databases">
        <title>Shewanella mangrovi sp. nov., an acetaldehyde- degrading bacterium isolated from mangrove sediment.</title>
        <authorList>
            <person name="Liu Y."/>
        </authorList>
    </citation>
    <scope>NUCLEOTIDE SEQUENCE [LARGE SCALE GENOMIC DNA]</scope>
    <source>
        <strain evidence="12">C32</strain>
    </source>
</reference>
<dbReference type="InterPro" id="IPR013786">
    <property type="entry name" value="AcylCoA_DH/ox_N"/>
</dbReference>
<dbReference type="InterPro" id="IPR046373">
    <property type="entry name" value="Acyl-CoA_Oxase/DH_mid-dom_sf"/>
</dbReference>
<evidence type="ECO:0000259" key="9">
    <source>
        <dbReference type="Pfam" id="PF02771"/>
    </source>
</evidence>
<evidence type="ECO:0000256" key="4">
    <source>
        <dbReference type="ARBA" id="ARBA00022827"/>
    </source>
</evidence>
<dbReference type="SUPFAM" id="SSF56645">
    <property type="entry name" value="Acyl-CoA dehydrogenase NM domain-like"/>
    <property type="match status" value="1"/>
</dbReference>
<dbReference type="InterPro" id="IPR052166">
    <property type="entry name" value="Diverse_Acyl-CoA_DH"/>
</dbReference>
<keyword evidence="12" id="KW-1185">Reference proteome</keyword>
<reference evidence="11 12" key="1">
    <citation type="submission" date="2022-02" db="EMBL/GenBank/DDBJ databases">
        <authorList>
            <person name="Zhuang L."/>
        </authorList>
    </citation>
    <scope>NUCLEOTIDE SEQUENCE [LARGE SCALE GENOMIC DNA]</scope>
    <source>
        <strain evidence="11 12">C32</strain>
    </source>
</reference>
<dbReference type="InterPro" id="IPR009075">
    <property type="entry name" value="AcylCo_DH/oxidase_C"/>
</dbReference>
<feature type="domain" description="Acyl-CoA dehydrogenase/oxidase C-terminal" evidence="7">
    <location>
        <begin position="279"/>
        <end position="441"/>
    </location>
</feature>
<evidence type="ECO:0000256" key="3">
    <source>
        <dbReference type="ARBA" id="ARBA00022630"/>
    </source>
</evidence>
<dbReference type="PANTHER" id="PTHR42803">
    <property type="entry name" value="ACYL-COA DEHYDROGENASE"/>
    <property type="match status" value="1"/>
</dbReference>
<comment type="caution">
    <text evidence="11">The sequence shown here is derived from an EMBL/GenBank/DDBJ whole genome shotgun (WGS) entry which is preliminary data.</text>
</comment>
<dbReference type="PANTHER" id="PTHR42803:SF1">
    <property type="entry name" value="BROAD-SPECIFICITY LINEAR ACYL-COA DEHYDROGENASE FADE5"/>
    <property type="match status" value="1"/>
</dbReference>
<dbReference type="Pfam" id="PF02770">
    <property type="entry name" value="Acyl-CoA_dh_M"/>
    <property type="match status" value="1"/>
</dbReference>
<dbReference type="RefSeq" id="WP_238896406.1">
    <property type="nucleotide sequence ID" value="NZ_JAKOGG010000006.1"/>
</dbReference>